<organism evidence="2 3">
    <name type="scientific">Zooshikella harenae</name>
    <dbReference type="NCBI Taxonomy" id="2827238"/>
    <lineage>
        <taxon>Bacteria</taxon>
        <taxon>Pseudomonadati</taxon>
        <taxon>Pseudomonadota</taxon>
        <taxon>Gammaproteobacteria</taxon>
        <taxon>Oceanospirillales</taxon>
        <taxon>Zooshikellaceae</taxon>
        <taxon>Zooshikella</taxon>
    </lineage>
</organism>
<protein>
    <submittedName>
        <fullName evidence="2">PQQ-binding-like beta-propeller repeat protein</fullName>
    </submittedName>
</protein>
<name>A0ABS5ZJB9_9GAMM</name>
<dbReference type="InterPro" id="IPR002372">
    <property type="entry name" value="PQQ_rpt_dom"/>
</dbReference>
<accession>A0ABS5ZJB9</accession>
<gene>
    <name evidence="2" type="ORF">KCG35_24290</name>
</gene>
<feature type="domain" description="Pyrrolo-quinoline quinone repeat" evidence="1">
    <location>
        <begin position="143"/>
        <end position="283"/>
    </location>
</feature>
<dbReference type="PANTHER" id="PTHR34512:SF30">
    <property type="entry name" value="OUTER MEMBRANE PROTEIN ASSEMBLY FACTOR BAMB"/>
    <property type="match status" value="1"/>
</dbReference>
<sequence length="456" mass="51225">MKIKNYPGAVSFGVLYDDFYKAYDGILADDKNCVNTDLYNKIVGDIVFFENDCLMISSLFGSENDFVSVINLPNFDNVQIQGLKKDEIKGIYYFSNGFVCCDCPSGMSLFLNTKTGVKLEMPKNGMCEFISESIIISCDGEIIYCYDWQGNLSWSYKAGELGFKVELNLFDVRKDYLVFNSGVNQSDQGEVVCLEKKTGKLVWKNTYPKLVDSAIILNNKYYIAVGNQMLVLDPFTGEELLSFMADIPDQDETILWTDDILLYVIAAQSNELLAYSLDGQQLIKRYKIPSHPCINFRNIPKSHKQVNYLSLTFGPDTLAGVECGVLSWTSEEVLAGKPLEIEEKPPMAIITAGEEDGSQSYYVNVPCESIHEVIRFGEITAKKIAALRGRQLWENDETLNKKFNGNIILMIDPAVGKEYSNCLTTLTERCNSFCKTMDITAGNGKAPINVSWEFNE</sequence>
<dbReference type="EMBL" id="JAGSOY010000170">
    <property type="protein sequence ID" value="MBU2714172.1"/>
    <property type="molecule type" value="Genomic_DNA"/>
</dbReference>
<dbReference type="InterPro" id="IPR011047">
    <property type="entry name" value="Quinoprotein_ADH-like_sf"/>
</dbReference>
<evidence type="ECO:0000259" key="1">
    <source>
        <dbReference type="Pfam" id="PF13360"/>
    </source>
</evidence>
<keyword evidence="3" id="KW-1185">Reference proteome</keyword>
<dbReference type="Pfam" id="PF13360">
    <property type="entry name" value="PQQ_2"/>
    <property type="match status" value="1"/>
</dbReference>
<proteinExistence type="predicted"/>
<evidence type="ECO:0000313" key="3">
    <source>
        <dbReference type="Proteomes" id="UP000690515"/>
    </source>
</evidence>
<dbReference type="SUPFAM" id="SSF50998">
    <property type="entry name" value="Quinoprotein alcohol dehydrogenase-like"/>
    <property type="match status" value="1"/>
</dbReference>
<dbReference type="Proteomes" id="UP000690515">
    <property type="component" value="Unassembled WGS sequence"/>
</dbReference>
<dbReference type="RefSeq" id="WP_215822440.1">
    <property type="nucleotide sequence ID" value="NZ_JAGSOY010000170.1"/>
</dbReference>
<reference evidence="2 3" key="1">
    <citation type="submission" date="2021-04" db="EMBL/GenBank/DDBJ databases">
        <authorList>
            <person name="Pira H."/>
            <person name="Risdian C."/>
            <person name="Wink J."/>
        </authorList>
    </citation>
    <scope>NUCLEOTIDE SEQUENCE [LARGE SCALE GENOMIC DNA]</scope>
    <source>
        <strain evidence="2 3">WH53</strain>
    </source>
</reference>
<evidence type="ECO:0000313" key="2">
    <source>
        <dbReference type="EMBL" id="MBU2714172.1"/>
    </source>
</evidence>
<dbReference type="PANTHER" id="PTHR34512">
    <property type="entry name" value="CELL SURFACE PROTEIN"/>
    <property type="match status" value="1"/>
</dbReference>
<dbReference type="InterPro" id="IPR015943">
    <property type="entry name" value="WD40/YVTN_repeat-like_dom_sf"/>
</dbReference>
<dbReference type="Gene3D" id="2.130.10.10">
    <property type="entry name" value="YVTN repeat-like/Quinoprotein amine dehydrogenase"/>
    <property type="match status" value="1"/>
</dbReference>
<comment type="caution">
    <text evidence="2">The sequence shown here is derived from an EMBL/GenBank/DDBJ whole genome shotgun (WGS) entry which is preliminary data.</text>
</comment>